<dbReference type="PROSITE" id="PS52050">
    <property type="entry name" value="WYL"/>
    <property type="match status" value="1"/>
</dbReference>
<dbReference type="InterPro" id="IPR026881">
    <property type="entry name" value="WYL_dom"/>
</dbReference>
<reference evidence="3 4" key="1">
    <citation type="submission" date="2024-04" db="EMBL/GenBank/DDBJ databases">
        <title>Polymorphospora sp. isolated from Baiyangdian Lake in Xiong'an New Area.</title>
        <authorList>
            <person name="Zhang X."/>
            <person name="Liu J."/>
        </authorList>
    </citation>
    <scope>NUCLEOTIDE SEQUENCE [LARGE SCALE GENOMIC DNA]</scope>
    <source>
        <strain evidence="3 4">2-325</strain>
    </source>
</reference>
<protein>
    <submittedName>
        <fullName evidence="3">WYL domain-containing protein</fullName>
    </submittedName>
</protein>
<dbReference type="EMBL" id="JBCGDC010000111">
    <property type="protein sequence ID" value="MFB6396870.1"/>
    <property type="molecule type" value="Genomic_DNA"/>
</dbReference>
<name>A0ABV5CYA4_9ACTN</name>
<organism evidence="3 4">
    <name type="scientific">Polymorphospora lycopeni</name>
    <dbReference type="NCBI Taxonomy" id="3140240"/>
    <lineage>
        <taxon>Bacteria</taxon>
        <taxon>Bacillati</taxon>
        <taxon>Actinomycetota</taxon>
        <taxon>Actinomycetes</taxon>
        <taxon>Micromonosporales</taxon>
        <taxon>Micromonosporaceae</taxon>
        <taxon>Polymorphospora</taxon>
    </lineage>
</organism>
<feature type="domain" description="WYL" evidence="1">
    <location>
        <begin position="127"/>
        <end position="190"/>
    </location>
</feature>
<comment type="caution">
    <text evidence="3">The sequence shown here is derived from an EMBL/GenBank/DDBJ whole genome shotgun (WGS) entry which is preliminary data.</text>
</comment>
<dbReference type="PANTHER" id="PTHR34580">
    <property type="match status" value="1"/>
</dbReference>
<dbReference type="RefSeq" id="WP_375736158.1">
    <property type="nucleotide sequence ID" value="NZ_JBCGDC010000111.1"/>
</dbReference>
<dbReference type="InterPro" id="IPR057727">
    <property type="entry name" value="WCX_dom"/>
</dbReference>
<dbReference type="Pfam" id="PF13280">
    <property type="entry name" value="WYL"/>
    <property type="match status" value="1"/>
</dbReference>
<feature type="domain" description="WCX" evidence="2">
    <location>
        <begin position="235"/>
        <end position="297"/>
    </location>
</feature>
<dbReference type="PANTHER" id="PTHR34580:SF3">
    <property type="entry name" value="PROTEIN PAFB"/>
    <property type="match status" value="1"/>
</dbReference>
<dbReference type="PIRSF" id="PIRSF016838">
    <property type="entry name" value="PafC"/>
    <property type="match status" value="1"/>
</dbReference>
<dbReference type="Pfam" id="PF25583">
    <property type="entry name" value="WCX"/>
    <property type="match status" value="1"/>
</dbReference>
<sequence length="305" mass="33686">MARAAATPPPPERFGRRIERPDGLDFPFYNGLPTLIPGRRWAAVVAAVVVGFAALVLSEDEAAAVVMGLKEVASGIHPTSAEAAVGAMAKIVQVLPVRIRRRVDSLRSVATPRVDRQRTNIADVASLTTVALACRDHEALSFTYQARDGSISERTVHPHRTVSVDYRLYLIAWDLDRSDWRTFRIDRIDNPIRSGRKFAQRQLPESDPVEYVYREIRSMPAKYPVHATVQAPPGRVKQEVAQYGSVEPIDDTSCEVYIPTESLDWAAFCLAAIGAPFVVHGPPEATDYMRGWGQRLLAATERGAS</sequence>
<dbReference type="Proteomes" id="UP001582793">
    <property type="component" value="Unassembled WGS sequence"/>
</dbReference>
<dbReference type="InterPro" id="IPR051534">
    <property type="entry name" value="CBASS_pafABC_assoc_protein"/>
</dbReference>
<evidence type="ECO:0000313" key="3">
    <source>
        <dbReference type="EMBL" id="MFB6396870.1"/>
    </source>
</evidence>
<evidence type="ECO:0000313" key="4">
    <source>
        <dbReference type="Proteomes" id="UP001582793"/>
    </source>
</evidence>
<keyword evidence="4" id="KW-1185">Reference proteome</keyword>
<dbReference type="InterPro" id="IPR028349">
    <property type="entry name" value="PafC-like"/>
</dbReference>
<accession>A0ABV5CYA4</accession>
<evidence type="ECO:0000259" key="1">
    <source>
        <dbReference type="Pfam" id="PF13280"/>
    </source>
</evidence>
<evidence type="ECO:0000259" key="2">
    <source>
        <dbReference type="Pfam" id="PF25583"/>
    </source>
</evidence>
<gene>
    <name evidence="3" type="ORF">AAFH96_27770</name>
</gene>
<proteinExistence type="predicted"/>